<gene>
    <name evidence="3" type="ORF">A2Z63_01830</name>
</gene>
<dbReference type="InterPro" id="IPR036291">
    <property type="entry name" value="NAD(P)-bd_dom_sf"/>
</dbReference>
<dbReference type="InterPro" id="IPR020904">
    <property type="entry name" value="Sc_DH/Rdtase_CS"/>
</dbReference>
<dbReference type="EMBL" id="MFIH01000037">
    <property type="protein sequence ID" value="OGF85476.1"/>
    <property type="molecule type" value="Genomic_DNA"/>
</dbReference>
<dbReference type="Pfam" id="PF00106">
    <property type="entry name" value="adh_short"/>
    <property type="match status" value="1"/>
</dbReference>
<dbReference type="Gene3D" id="3.40.50.720">
    <property type="entry name" value="NAD(P)-binding Rossmann-like Domain"/>
    <property type="match status" value="1"/>
</dbReference>
<accession>A0A1F5XC93</accession>
<evidence type="ECO:0000313" key="4">
    <source>
        <dbReference type="Proteomes" id="UP000178405"/>
    </source>
</evidence>
<evidence type="ECO:0000256" key="2">
    <source>
        <dbReference type="RuleBase" id="RU000363"/>
    </source>
</evidence>
<dbReference type="AlphaFoldDB" id="A0A1F5XC93"/>
<dbReference type="GO" id="GO:0016616">
    <property type="term" value="F:oxidoreductase activity, acting on the CH-OH group of donors, NAD or NADP as acceptor"/>
    <property type="evidence" value="ECO:0007669"/>
    <property type="project" value="TreeGrafter"/>
</dbReference>
<comment type="similarity">
    <text evidence="1 2">Belongs to the short-chain dehydrogenases/reductases (SDR) family.</text>
</comment>
<protein>
    <recommendedName>
        <fullName evidence="5">3-oxoacyl-ACP reductase</fullName>
    </recommendedName>
</protein>
<dbReference type="PANTHER" id="PTHR42760">
    <property type="entry name" value="SHORT-CHAIN DEHYDROGENASES/REDUCTASES FAMILY MEMBER"/>
    <property type="match status" value="1"/>
</dbReference>
<dbReference type="InterPro" id="IPR002347">
    <property type="entry name" value="SDR_fam"/>
</dbReference>
<dbReference type="PROSITE" id="PS00061">
    <property type="entry name" value="ADH_SHORT"/>
    <property type="match status" value="1"/>
</dbReference>
<organism evidence="3 4">
    <name type="scientific">Candidatus Giovannonibacteria bacterium RIFCSPLOWO2_02_44_8</name>
    <dbReference type="NCBI Taxonomy" id="1798355"/>
    <lineage>
        <taxon>Bacteria</taxon>
        <taxon>Candidatus Giovannoniibacteriota</taxon>
    </lineage>
</organism>
<name>A0A1F5XC93_9BACT</name>
<reference evidence="3 4" key="1">
    <citation type="journal article" date="2016" name="Nat. Commun.">
        <title>Thousands of microbial genomes shed light on interconnected biogeochemical processes in an aquifer system.</title>
        <authorList>
            <person name="Anantharaman K."/>
            <person name="Brown C.T."/>
            <person name="Hug L.A."/>
            <person name="Sharon I."/>
            <person name="Castelle C.J."/>
            <person name="Probst A.J."/>
            <person name="Thomas B.C."/>
            <person name="Singh A."/>
            <person name="Wilkins M.J."/>
            <person name="Karaoz U."/>
            <person name="Brodie E.L."/>
            <person name="Williams K.H."/>
            <person name="Hubbard S.S."/>
            <person name="Banfield J.F."/>
        </authorList>
    </citation>
    <scope>NUCLEOTIDE SEQUENCE [LARGE SCALE GENOMIC DNA]</scope>
</reference>
<dbReference type="PRINTS" id="PR00080">
    <property type="entry name" value="SDRFAMILY"/>
</dbReference>
<evidence type="ECO:0000313" key="3">
    <source>
        <dbReference type="EMBL" id="OGF85476.1"/>
    </source>
</evidence>
<evidence type="ECO:0008006" key="5">
    <source>
        <dbReference type="Google" id="ProtNLM"/>
    </source>
</evidence>
<dbReference type="SUPFAM" id="SSF51735">
    <property type="entry name" value="NAD(P)-binding Rossmann-fold domains"/>
    <property type="match status" value="1"/>
</dbReference>
<comment type="caution">
    <text evidence="3">The sequence shown here is derived from an EMBL/GenBank/DDBJ whole genome shotgun (WGS) entry which is preliminary data.</text>
</comment>
<evidence type="ECO:0000256" key="1">
    <source>
        <dbReference type="ARBA" id="ARBA00006484"/>
    </source>
</evidence>
<dbReference type="CDD" id="cd05233">
    <property type="entry name" value="SDR_c"/>
    <property type="match status" value="1"/>
</dbReference>
<sequence>MEKFYIFIMGLTLKNKVVVITGGSSGLGKAAAGYFAKIGAKVEICSNDKKTLINACDYTLVDVTIQDNVHSFVKKVLAKHKKIDILINCAGWIFKPKAIEDVSNEEYDRCFDTNTKSIFLFSRAVLPIMKRQKSGMVINITSTAGIRANPFFAIYSASKFAVRGLTQAIGKSLAGSDISYLSVAPAGMNTPMRQKLFGAKDAKIQQDPQAVAKIIADIALKKIKVPNGGEVVVRDGKISAINKPE</sequence>
<dbReference type="PRINTS" id="PR00081">
    <property type="entry name" value="GDHRDH"/>
</dbReference>
<dbReference type="Proteomes" id="UP000178405">
    <property type="component" value="Unassembled WGS sequence"/>
</dbReference>
<proteinExistence type="inferred from homology"/>